<evidence type="ECO:0000256" key="1">
    <source>
        <dbReference type="ARBA" id="ARBA00023115"/>
    </source>
</evidence>
<name>A0A143PQA2_LUTPR</name>
<dbReference type="EMBL" id="CP015136">
    <property type="protein sequence ID" value="AMY09994.1"/>
    <property type="molecule type" value="Genomic_DNA"/>
</dbReference>
<reference evidence="3" key="2">
    <citation type="submission" date="2016-04" db="EMBL/GenBank/DDBJ databases">
        <title>First Complete Genome Sequence of a Subdivision 6 Acidobacterium.</title>
        <authorList>
            <person name="Huang S."/>
            <person name="Vieira S."/>
            <person name="Bunk B."/>
            <person name="Riedel T."/>
            <person name="Sproeer C."/>
            <person name="Overmann J."/>
        </authorList>
    </citation>
    <scope>NUCLEOTIDE SEQUENCE [LARGE SCALE GENOMIC DNA]</scope>
    <source>
        <strain evidence="3">DSM 100886 HEG_-6_39</strain>
    </source>
</reference>
<dbReference type="RefSeq" id="WP_110171684.1">
    <property type="nucleotide sequence ID" value="NZ_CP015136.1"/>
</dbReference>
<evidence type="ECO:0000313" key="2">
    <source>
        <dbReference type="EMBL" id="AMY09994.1"/>
    </source>
</evidence>
<reference evidence="2 3" key="1">
    <citation type="journal article" date="2016" name="Genome Announc.">
        <title>First Complete Genome Sequence of a Subdivision 6 Acidobacterium Strain.</title>
        <authorList>
            <person name="Huang S."/>
            <person name="Vieira S."/>
            <person name="Bunk B."/>
            <person name="Riedel T."/>
            <person name="Sproer C."/>
            <person name="Overmann J."/>
        </authorList>
    </citation>
    <scope>NUCLEOTIDE SEQUENCE [LARGE SCALE GENOMIC DNA]</scope>
    <source>
        <strain evidence="3">DSM 100886 HEG_-6_39</strain>
    </source>
</reference>
<dbReference type="PANTHER" id="PTHR43317:SF3">
    <property type="entry name" value="BLR2883 PROTEIN"/>
    <property type="match status" value="1"/>
</dbReference>
<dbReference type="GO" id="GO:0006596">
    <property type="term" value="P:polyamine biosynthetic process"/>
    <property type="evidence" value="ECO:0007669"/>
    <property type="project" value="UniProtKB-KW"/>
</dbReference>
<gene>
    <name evidence="2" type="ORF">LuPra_03221</name>
</gene>
<dbReference type="PANTHER" id="PTHR43317">
    <property type="entry name" value="THERMOSPERMINE SYNTHASE ACAULIS5"/>
    <property type="match status" value="1"/>
</dbReference>
<evidence type="ECO:0000313" key="3">
    <source>
        <dbReference type="Proteomes" id="UP000076079"/>
    </source>
</evidence>
<dbReference type="SUPFAM" id="SSF53335">
    <property type="entry name" value="S-adenosyl-L-methionine-dependent methyltransferases"/>
    <property type="match status" value="1"/>
</dbReference>
<accession>A0A143PQA2</accession>
<dbReference type="AlphaFoldDB" id="A0A143PQA2"/>
<sequence length="223" mass="24550">MVPWETLGDASTPDGTRITLRRRGHEFLLLADGRSLMPSTITGSEEALATVGCRHLASVRGARVLIGGLGMGFSVRAALDVLPADATVVVAELVPEVRDWNEQWLGHLAEYPLRDPRVHVAIGDVLRVLREDPDGFDAILLDVDNGPAEFAAEGNDALYGRAGLYSIRRALRPRGILAVWSAWDDRRFARRLESLGFAVTLDRVRSHGRRGARHFIFRGVPRA</sequence>
<keyword evidence="1" id="KW-0620">Polyamine biosynthesis</keyword>
<keyword evidence="3" id="KW-1185">Reference proteome</keyword>
<dbReference type="Proteomes" id="UP000076079">
    <property type="component" value="Chromosome"/>
</dbReference>
<dbReference type="PATRIC" id="fig|1813736.3.peg.3424"/>
<proteinExistence type="predicted"/>
<dbReference type="Gene3D" id="3.40.50.150">
    <property type="entry name" value="Vaccinia Virus protein VP39"/>
    <property type="match status" value="1"/>
</dbReference>
<dbReference type="STRING" id="1855912.LuPra_03221"/>
<dbReference type="OrthoDB" id="9793351at2"/>
<dbReference type="KEGG" id="abac:LuPra_03221"/>
<protein>
    <submittedName>
        <fullName evidence="2">Spermidine synthase</fullName>
    </submittedName>
</protein>
<organism evidence="2 3">
    <name type="scientific">Luteitalea pratensis</name>
    <dbReference type="NCBI Taxonomy" id="1855912"/>
    <lineage>
        <taxon>Bacteria</taxon>
        <taxon>Pseudomonadati</taxon>
        <taxon>Acidobacteriota</taxon>
        <taxon>Vicinamibacteria</taxon>
        <taxon>Vicinamibacterales</taxon>
        <taxon>Vicinamibacteraceae</taxon>
        <taxon>Luteitalea</taxon>
    </lineage>
</organism>
<dbReference type="InterPro" id="IPR029063">
    <property type="entry name" value="SAM-dependent_MTases_sf"/>
</dbReference>